<dbReference type="KEGG" id="ggr:HKW67_02360"/>
<dbReference type="Proteomes" id="UP000500938">
    <property type="component" value="Chromosome"/>
</dbReference>
<dbReference type="AlphaFoldDB" id="A0A6M4ILU0"/>
<evidence type="ECO:0000256" key="1">
    <source>
        <dbReference type="SAM" id="Coils"/>
    </source>
</evidence>
<reference evidence="2 3" key="1">
    <citation type="submission" date="2020-05" db="EMBL/GenBank/DDBJ databases">
        <title>Complete genome sequence of Gemmatimonas greenlandica TET16.</title>
        <authorList>
            <person name="Zeng Y."/>
        </authorList>
    </citation>
    <scope>NUCLEOTIDE SEQUENCE [LARGE SCALE GENOMIC DNA]</scope>
    <source>
        <strain evidence="2 3">TET16</strain>
    </source>
</reference>
<accession>A0A6M4ILU0</accession>
<protein>
    <submittedName>
        <fullName evidence="2">Uncharacterized protein</fullName>
    </submittedName>
</protein>
<dbReference type="EMBL" id="CP053085">
    <property type="protein sequence ID" value="QJR34447.1"/>
    <property type="molecule type" value="Genomic_DNA"/>
</dbReference>
<keyword evidence="1" id="KW-0175">Coiled coil</keyword>
<gene>
    <name evidence="2" type="ORF">HKW67_02360</name>
</gene>
<evidence type="ECO:0000313" key="3">
    <source>
        <dbReference type="Proteomes" id="UP000500938"/>
    </source>
</evidence>
<proteinExistence type="predicted"/>
<evidence type="ECO:0000313" key="2">
    <source>
        <dbReference type="EMBL" id="QJR34447.1"/>
    </source>
</evidence>
<feature type="coiled-coil region" evidence="1">
    <location>
        <begin position="323"/>
        <end position="364"/>
    </location>
</feature>
<name>A0A6M4ILU0_9BACT</name>
<sequence length="528" mass="57455">MTTVQPRLALHFDLTPRSAATDADSAFLAACVAWLGLDQGQQLSWETPSNHTLDGGRILRWAPYREGGTALADIVVHAPDPLDRSLQWSTHVTYVVTTNTSGSVHRQVNIRVGTEGGLSNGAPPPVRPPRLLSELDTQFTLVSNDGPLQRIPTQLEAGTLDAFVRFVLCDPARTMPVLLLTELPDGGYVLPPEQFAAEMFGLGLCFMLRHSDTFALSDAVGGHARSVFLGSARAYLPGFTLESDPFQHPLVLARALALPGERRRLVQRLAEVSVQRPFSDPAIVDTLRDQRASSYGKRPDATEALAAAESGVEMDKGQLISLVRQYEDAVRAAEGELSRTRERLVEAREQLEAERASARALRTTLAAHKERQPISKPASDAPQSVLEAVERAQALYSDALRLLPSAFSSSRESSFPDPDTAWSYLKALGEVGRRRQDRALGRPLGEVFTDLGVDFSPGPSDGSRKTPYIFRDGEREIECADQLRKGANPLTCLRIYFTSSEDGGFVIGHVGRQIEVVAPPAPVAAPPE</sequence>
<organism evidence="2 3">
    <name type="scientific">Gemmatimonas groenlandica</name>
    <dbReference type="NCBI Taxonomy" id="2732249"/>
    <lineage>
        <taxon>Bacteria</taxon>
        <taxon>Pseudomonadati</taxon>
        <taxon>Gemmatimonadota</taxon>
        <taxon>Gemmatimonadia</taxon>
        <taxon>Gemmatimonadales</taxon>
        <taxon>Gemmatimonadaceae</taxon>
        <taxon>Gemmatimonas</taxon>
    </lineage>
</organism>
<dbReference type="RefSeq" id="WP_171223873.1">
    <property type="nucleotide sequence ID" value="NZ_CP053085.1"/>
</dbReference>
<keyword evidence="3" id="KW-1185">Reference proteome</keyword>